<sequence length="471" mass="51704">MDGAGTSGCDKTSLFWEAAYEGNLRLLTQCAEDLDIGEGLEATFERVRDGRGRTALHVAAAAGKTQICKYLTETTILDVNVIDGKYRSPLHYAVLNRHITTAEYLLSAGACNSQCDKWTYTPVHYAAEEGDVPMLVLLMSGGASVNIVSDYGTPLHRAIAYRHKDAVQVLLDHEADEFLGLCVSLSILEVLNCSTKVNPRLRLFLGKPDLAGCEFFTPLLSSIFANSFDCLDVLLEAGADPNIRGGGMNCMTPLGQAAADGATRIVDCLLSCGADPNAVDDSGLTPLEWAALNRHDETVNILFPATTQIPYFPEWTISEIMKHIHSEEARAHRDSHEMINSFREFARRGDMAFGEKDYQRGICWYSKAITLATTRLAMKRSTCWAHLNDGLPALYDARLCIGLRPDSSKAHCMEGAAWKILKNYPMAAAAYAKALKLLPYNEEIKKLYQEASELAKDWPASGSSSKDPMES</sequence>
<dbReference type="PROSITE" id="PS50297">
    <property type="entry name" value="ANK_REP_REGION"/>
    <property type="match status" value="5"/>
</dbReference>
<feature type="repeat" description="ANK" evidence="1">
    <location>
        <begin position="249"/>
        <end position="281"/>
    </location>
</feature>
<dbReference type="InterPro" id="IPR019734">
    <property type="entry name" value="TPR_rpt"/>
</dbReference>
<dbReference type="SMART" id="SM00248">
    <property type="entry name" value="ANK"/>
    <property type="match status" value="7"/>
</dbReference>
<reference evidence="3" key="1">
    <citation type="submission" date="2020-06" db="EMBL/GenBank/DDBJ databases">
        <authorList>
            <person name="Li T."/>
            <person name="Hu X."/>
            <person name="Zhang T."/>
            <person name="Song X."/>
            <person name="Zhang H."/>
            <person name="Dai N."/>
            <person name="Sheng W."/>
            <person name="Hou X."/>
            <person name="Wei L."/>
        </authorList>
    </citation>
    <scope>NUCLEOTIDE SEQUENCE</scope>
    <source>
        <strain evidence="3">KEN1</strain>
        <tissue evidence="3">Leaf</tissue>
    </source>
</reference>
<feature type="repeat" description="ANK" evidence="1">
    <location>
        <begin position="118"/>
        <end position="150"/>
    </location>
</feature>
<accession>A0AAW2Y146</accession>
<reference evidence="3" key="2">
    <citation type="journal article" date="2024" name="Plant">
        <title>Genomic evolution and insights into agronomic trait innovations of Sesamum species.</title>
        <authorList>
            <person name="Miao H."/>
            <person name="Wang L."/>
            <person name="Qu L."/>
            <person name="Liu H."/>
            <person name="Sun Y."/>
            <person name="Le M."/>
            <person name="Wang Q."/>
            <person name="Wei S."/>
            <person name="Zheng Y."/>
            <person name="Lin W."/>
            <person name="Duan Y."/>
            <person name="Cao H."/>
            <person name="Xiong S."/>
            <person name="Wang X."/>
            <person name="Wei L."/>
            <person name="Li C."/>
            <person name="Ma Q."/>
            <person name="Ju M."/>
            <person name="Zhao R."/>
            <person name="Li G."/>
            <person name="Mu C."/>
            <person name="Tian Q."/>
            <person name="Mei H."/>
            <person name="Zhang T."/>
            <person name="Gao T."/>
            <person name="Zhang H."/>
        </authorList>
    </citation>
    <scope>NUCLEOTIDE SEQUENCE</scope>
    <source>
        <strain evidence="3">KEN1</strain>
    </source>
</reference>
<dbReference type="InterPro" id="IPR051616">
    <property type="entry name" value="Cul2-RING_E3_ligase_SR"/>
</dbReference>
<dbReference type="InterPro" id="IPR002110">
    <property type="entry name" value="Ankyrin_rpt"/>
</dbReference>
<comment type="caution">
    <text evidence="3">The sequence shown here is derived from an EMBL/GenBank/DDBJ whole genome shotgun (WGS) entry which is preliminary data.</text>
</comment>
<dbReference type="Pfam" id="PF00023">
    <property type="entry name" value="Ank"/>
    <property type="match status" value="1"/>
</dbReference>
<proteinExistence type="predicted"/>
<dbReference type="Gene3D" id="1.25.40.10">
    <property type="entry name" value="Tetratricopeptide repeat domain"/>
    <property type="match status" value="1"/>
</dbReference>
<dbReference type="Pfam" id="PF12796">
    <property type="entry name" value="Ank_2"/>
    <property type="match status" value="3"/>
</dbReference>
<dbReference type="PANTHER" id="PTHR46224">
    <property type="entry name" value="ANKYRIN REPEAT FAMILY PROTEIN"/>
    <property type="match status" value="1"/>
</dbReference>
<dbReference type="SUPFAM" id="SSF48452">
    <property type="entry name" value="TPR-like"/>
    <property type="match status" value="1"/>
</dbReference>
<name>A0AAW2Y146_9LAMI</name>
<dbReference type="EMBL" id="JACGWN010000002">
    <property type="protein sequence ID" value="KAL0459447.1"/>
    <property type="molecule type" value="Genomic_DNA"/>
</dbReference>
<feature type="repeat" description="ANK" evidence="1">
    <location>
        <begin position="150"/>
        <end position="176"/>
    </location>
</feature>
<dbReference type="AlphaFoldDB" id="A0AAW2Y146"/>
<keyword evidence="1" id="KW-0040">ANK repeat</keyword>
<organism evidence="3">
    <name type="scientific">Sesamum latifolium</name>
    <dbReference type="NCBI Taxonomy" id="2727402"/>
    <lineage>
        <taxon>Eukaryota</taxon>
        <taxon>Viridiplantae</taxon>
        <taxon>Streptophyta</taxon>
        <taxon>Embryophyta</taxon>
        <taxon>Tracheophyta</taxon>
        <taxon>Spermatophyta</taxon>
        <taxon>Magnoliopsida</taxon>
        <taxon>eudicotyledons</taxon>
        <taxon>Gunneridae</taxon>
        <taxon>Pentapetalae</taxon>
        <taxon>asterids</taxon>
        <taxon>lamiids</taxon>
        <taxon>Lamiales</taxon>
        <taxon>Pedaliaceae</taxon>
        <taxon>Sesamum</taxon>
    </lineage>
</organism>
<evidence type="ECO:0000313" key="3">
    <source>
        <dbReference type="EMBL" id="KAL0459447.1"/>
    </source>
</evidence>
<feature type="repeat" description="ANK" evidence="1">
    <location>
        <begin position="51"/>
        <end position="73"/>
    </location>
</feature>
<dbReference type="PROSITE" id="PS50088">
    <property type="entry name" value="ANK_REPEAT"/>
    <property type="match status" value="5"/>
</dbReference>
<dbReference type="SMART" id="SM00028">
    <property type="entry name" value="TPR"/>
    <property type="match status" value="2"/>
</dbReference>
<dbReference type="PRINTS" id="PR01415">
    <property type="entry name" value="ANKYRIN"/>
</dbReference>
<feature type="repeat" description="TPR" evidence="2">
    <location>
        <begin position="408"/>
        <end position="441"/>
    </location>
</feature>
<feature type="repeat" description="ANK" evidence="1">
    <location>
        <begin position="85"/>
        <end position="117"/>
    </location>
</feature>
<keyword evidence="2" id="KW-0802">TPR repeat</keyword>
<dbReference type="InterPro" id="IPR011990">
    <property type="entry name" value="TPR-like_helical_dom_sf"/>
</dbReference>
<gene>
    <name evidence="3" type="ORF">Slati_0571900</name>
</gene>
<evidence type="ECO:0000256" key="1">
    <source>
        <dbReference type="PROSITE-ProRule" id="PRU00023"/>
    </source>
</evidence>
<dbReference type="Gene3D" id="1.25.40.20">
    <property type="entry name" value="Ankyrin repeat-containing domain"/>
    <property type="match status" value="3"/>
</dbReference>
<dbReference type="InterPro" id="IPR036770">
    <property type="entry name" value="Ankyrin_rpt-contain_sf"/>
</dbReference>
<protein>
    <submittedName>
        <fullName evidence="3">Uncharacterized protein</fullName>
    </submittedName>
</protein>
<dbReference type="SUPFAM" id="SSF48403">
    <property type="entry name" value="Ankyrin repeat"/>
    <property type="match status" value="1"/>
</dbReference>
<dbReference type="PROSITE" id="PS50005">
    <property type="entry name" value="TPR"/>
    <property type="match status" value="1"/>
</dbReference>
<dbReference type="PANTHER" id="PTHR46224:SF67">
    <property type="entry name" value="HSP70-HSP90 ORGANIZING PROTEIN 3-LIKE"/>
    <property type="match status" value="1"/>
</dbReference>
<evidence type="ECO:0000256" key="2">
    <source>
        <dbReference type="PROSITE-ProRule" id="PRU00339"/>
    </source>
</evidence>